<evidence type="ECO:0000313" key="2">
    <source>
        <dbReference type="EMBL" id="KIK58562.1"/>
    </source>
</evidence>
<sequence>MIGAPIFINSLLPTSPSPNQPPSYPLSTDGNRARPDHLYREGEVYVRLLLPLKRGFPLWKPKPRDRNLPDIYRQEGVHIGDVVVLNEFGGFDYLFNACHPDDHPLNARGVPQNFKQLLEVDYNDTVGDPEEFKPGSYIPSRSSDISKTTCEGNLQIPDVPAEVGSGLVFRSSAAHGAFLILPEGGKRIDHNQLGKFLKYCQESARSWYDHFNQQLGRGIPNGSIYLITGFDKARAWGVVSFMDAKPGNVFLEFVPLNNAPKKPKYWFRTCNAALSDSDSDFEKQSGSVFLRGFKIAVRHNNPFLTSPESRTEVKYLSDLDASELLRKPANLCPVEPSRSLPTVLIFGGAAHEQGLDALEPDASDASEKEKYIPRKPQVYVFLSISSVQLQYLLPCPSRYIILLIYSMNGF</sequence>
<proteinExistence type="predicted"/>
<name>A0A0D0CJL0_9AGAR</name>
<dbReference type="Proteomes" id="UP000053593">
    <property type="component" value="Unassembled WGS sequence"/>
</dbReference>
<feature type="compositionally biased region" description="Pro residues" evidence="1">
    <location>
        <begin position="15"/>
        <end position="24"/>
    </location>
</feature>
<dbReference type="HOGENOM" id="CLU_670950_0_0_1"/>
<protein>
    <submittedName>
        <fullName evidence="2">Uncharacterized protein</fullName>
    </submittedName>
</protein>
<evidence type="ECO:0000256" key="1">
    <source>
        <dbReference type="SAM" id="MobiDB-lite"/>
    </source>
</evidence>
<organism evidence="2 3">
    <name type="scientific">Collybiopsis luxurians FD-317 M1</name>
    <dbReference type="NCBI Taxonomy" id="944289"/>
    <lineage>
        <taxon>Eukaryota</taxon>
        <taxon>Fungi</taxon>
        <taxon>Dikarya</taxon>
        <taxon>Basidiomycota</taxon>
        <taxon>Agaricomycotina</taxon>
        <taxon>Agaricomycetes</taxon>
        <taxon>Agaricomycetidae</taxon>
        <taxon>Agaricales</taxon>
        <taxon>Marasmiineae</taxon>
        <taxon>Omphalotaceae</taxon>
        <taxon>Collybiopsis</taxon>
        <taxon>Collybiopsis luxurians</taxon>
    </lineage>
</organism>
<evidence type="ECO:0000313" key="3">
    <source>
        <dbReference type="Proteomes" id="UP000053593"/>
    </source>
</evidence>
<feature type="region of interest" description="Disordered" evidence="1">
    <location>
        <begin position="13"/>
        <end position="33"/>
    </location>
</feature>
<gene>
    <name evidence="2" type="ORF">GYMLUDRAFT_170962</name>
</gene>
<accession>A0A0D0CJL0</accession>
<dbReference type="AlphaFoldDB" id="A0A0D0CJL0"/>
<dbReference type="EMBL" id="KN834784">
    <property type="protein sequence ID" value="KIK58562.1"/>
    <property type="molecule type" value="Genomic_DNA"/>
</dbReference>
<reference evidence="2 3" key="1">
    <citation type="submission" date="2014-04" db="EMBL/GenBank/DDBJ databases">
        <title>Evolutionary Origins and Diversification of the Mycorrhizal Mutualists.</title>
        <authorList>
            <consortium name="DOE Joint Genome Institute"/>
            <consortium name="Mycorrhizal Genomics Consortium"/>
            <person name="Kohler A."/>
            <person name="Kuo A."/>
            <person name="Nagy L.G."/>
            <person name="Floudas D."/>
            <person name="Copeland A."/>
            <person name="Barry K.W."/>
            <person name="Cichocki N."/>
            <person name="Veneault-Fourrey C."/>
            <person name="LaButti K."/>
            <person name="Lindquist E.A."/>
            <person name="Lipzen A."/>
            <person name="Lundell T."/>
            <person name="Morin E."/>
            <person name="Murat C."/>
            <person name="Riley R."/>
            <person name="Ohm R."/>
            <person name="Sun H."/>
            <person name="Tunlid A."/>
            <person name="Henrissat B."/>
            <person name="Grigoriev I.V."/>
            <person name="Hibbett D.S."/>
            <person name="Martin F."/>
        </authorList>
    </citation>
    <scope>NUCLEOTIDE SEQUENCE [LARGE SCALE GENOMIC DNA]</scope>
    <source>
        <strain evidence="2 3">FD-317 M1</strain>
    </source>
</reference>
<keyword evidence="3" id="KW-1185">Reference proteome</keyword>
<dbReference type="OrthoDB" id="2662290at2759"/>